<evidence type="ECO:0000313" key="2">
    <source>
        <dbReference type="EMBL" id="RAL13305.1"/>
    </source>
</evidence>
<dbReference type="GO" id="GO:0004190">
    <property type="term" value="F:aspartic-type endopeptidase activity"/>
    <property type="evidence" value="ECO:0007669"/>
    <property type="project" value="InterPro"/>
</dbReference>
<proteinExistence type="predicted"/>
<evidence type="ECO:0000313" key="3">
    <source>
        <dbReference type="Proteomes" id="UP000248961"/>
    </source>
</evidence>
<gene>
    <name evidence="2" type="ORF">BO97DRAFT_423517</name>
</gene>
<dbReference type="Proteomes" id="UP000248961">
    <property type="component" value="Unassembled WGS sequence"/>
</dbReference>
<feature type="region of interest" description="Disordered" evidence="1">
    <location>
        <begin position="20"/>
        <end position="58"/>
    </location>
</feature>
<dbReference type="OrthoDB" id="4458692at2759"/>
<dbReference type="InterPro" id="IPR001969">
    <property type="entry name" value="Aspartic_peptidase_AS"/>
</dbReference>
<dbReference type="EMBL" id="KZ824279">
    <property type="protein sequence ID" value="RAL13305.1"/>
    <property type="molecule type" value="Genomic_DNA"/>
</dbReference>
<evidence type="ECO:0000256" key="1">
    <source>
        <dbReference type="SAM" id="MobiDB-lite"/>
    </source>
</evidence>
<organism evidence="2 3">
    <name type="scientific">Aspergillus homomorphus (strain CBS 101889)</name>
    <dbReference type="NCBI Taxonomy" id="1450537"/>
    <lineage>
        <taxon>Eukaryota</taxon>
        <taxon>Fungi</taxon>
        <taxon>Dikarya</taxon>
        <taxon>Ascomycota</taxon>
        <taxon>Pezizomycotina</taxon>
        <taxon>Eurotiomycetes</taxon>
        <taxon>Eurotiomycetidae</taxon>
        <taxon>Eurotiales</taxon>
        <taxon>Aspergillaceae</taxon>
        <taxon>Aspergillus</taxon>
        <taxon>Aspergillus subgen. Circumdati</taxon>
    </lineage>
</organism>
<protein>
    <submittedName>
        <fullName evidence="2">Uncharacterized protein</fullName>
    </submittedName>
</protein>
<feature type="compositionally biased region" description="Basic and acidic residues" evidence="1">
    <location>
        <begin position="23"/>
        <end position="40"/>
    </location>
</feature>
<name>A0A395I0R0_ASPHC</name>
<reference evidence="2 3" key="1">
    <citation type="submission" date="2018-02" db="EMBL/GenBank/DDBJ databases">
        <title>The genomes of Aspergillus section Nigri reveals drivers in fungal speciation.</title>
        <authorList>
            <consortium name="DOE Joint Genome Institute"/>
            <person name="Vesth T.C."/>
            <person name="Nybo J."/>
            <person name="Theobald S."/>
            <person name="Brandl J."/>
            <person name="Frisvad J.C."/>
            <person name="Nielsen K.F."/>
            <person name="Lyhne E.K."/>
            <person name="Kogle M.E."/>
            <person name="Kuo A."/>
            <person name="Riley R."/>
            <person name="Clum A."/>
            <person name="Nolan M."/>
            <person name="Lipzen A."/>
            <person name="Salamov A."/>
            <person name="Henrissat B."/>
            <person name="Wiebenga A."/>
            <person name="De vries R.P."/>
            <person name="Grigoriev I.V."/>
            <person name="Mortensen U.H."/>
            <person name="Andersen M.R."/>
            <person name="Baker S.E."/>
        </authorList>
    </citation>
    <scope>NUCLEOTIDE SEQUENCE [LARGE SCALE GENOMIC DNA]</scope>
    <source>
        <strain evidence="2 3">CBS 101889</strain>
    </source>
</reference>
<dbReference type="GO" id="GO:0006508">
    <property type="term" value="P:proteolysis"/>
    <property type="evidence" value="ECO:0007669"/>
    <property type="project" value="InterPro"/>
</dbReference>
<dbReference type="AlphaFoldDB" id="A0A395I0R0"/>
<dbReference type="RefSeq" id="XP_025552459.1">
    <property type="nucleotide sequence ID" value="XM_025696884.1"/>
</dbReference>
<sequence>MPFSGIYPANGKVYRRKHFASGRHKDPQQSRDVSDAEAAHSPHHTTVDWTGHDPAFRPQKGSDYEAQAVCKLSAANVAVSPALCWRDALWEGYAPRVQNWGPATVRIGLGTTERLCSVLLDTGSPYNIIFRDHALTIPGAIIRECDPFYIEDWGKEDGTLSHSHKVSSYAVFFVYVPEHLSRQCSNRRWERIVVRAWCVSGWSDNPVLLGIPFMYQESITLDVRNGTGVLGSGGFEFRLDLTSD</sequence>
<keyword evidence="3" id="KW-1185">Reference proteome</keyword>
<dbReference type="PROSITE" id="PS00141">
    <property type="entry name" value="ASP_PROTEASE"/>
    <property type="match status" value="1"/>
</dbReference>
<dbReference type="VEuPathDB" id="FungiDB:BO97DRAFT_423517"/>
<dbReference type="GeneID" id="37201173"/>
<accession>A0A395I0R0</accession>